<dbReference type="EMBL" id="SOPW01000003">
    <property type="protein sequence ID" value="TFB23812.1"/>
    <property type="molecule type" value="Genomic_DNA"/>
</dbReference>
<dbReference type="OrthoDB" id="1653576at2"/>
<dbReference type="GO" id="GO:0009986">
    <property type="term" value="C:cell surface"/>
    <property type="evidence" value="ECO:0007669"/>
    <property type="project" value="UniProtKB-SubCell"/>
</dbReference>
<dbReference type="RefSeq" id="WP_134338873.1">
    <property type="nucleotide sequence ID" value="NZ_SOPW01000003.1"/>
</dbReference>
<feature type="transmembrane region" description="Helical" evidence="3">
    <location>
        <begin position="12"/>
        <end position="34"/>
    </location>
</feature>
<dbReference type="AlphaFoldDB" id="A0A4Y8IQ66"/>
<proteinExistence type="predicted"/>
<dbReference type="NCBIfam" id="NF040982">
    <property type="entry name" value="ComGD"/>
    <property type="match status" value="1"/>
</dbReference>
<keyword evidence="3" id="KW-1133">Transmembrane helix</keyword>
<keyword evidence="5" id="KW-1185">Reference proteome</keyword>
<comment type="caution">
    <text evidence="4">The sequence shown here is derived from an EMBL/GenBank/DDBJ whole genome shotgun (WGS) entry which is preliminary data.</text>
</comment>
<organism evidence="4 5">
    <name type="scientific">Filobacillus milosensis</name>
    <dbReference type="NCBI Taxonomy" id="94137"/>
    <lineage>
        <taxon>Bacteria</taxon>
        <taxon>Bacillati</taxon>
        <taxon>Bacillota</taxon>
        <taxon>Bacilli</taxon>
        <taxon>Bacillales</taxon>
        <taxon>Bacillaceae</taxon>
        <taxon>Filobacillus</taxon>
    </lineage>
</organism>
<dbReference type="PROSITE" id="PS00409">
    <property type="entry name" value="PROKAR_NTER_METHYL"/>
    <property type="match status" value="1"/>
</dbReference>
<keyword evidence="3" id="KW-0472">Membrane</keyword>
<dbReference type="Pfam" id="PF07963">
    <property type="entry name" value="N_methyl"/>
    <property type="match status" value="1"/>
</dbReference>
<protein>
    <submittedName>
        <fullName evidence="4">Type II secretion system protein</fullName>
    </submittedName>
</protein>
<dbReference type="SUPFAM" id="SSF54523">
    <property type="entry name" value="Pili subunits"/>
    <property type="match status" value="1"/>
</dbReference>
<dbReference type="NCBIfam" id="TIGR02532">
    <property type="entry name" value="IV_pilin_GFxxxE"/>
    <property type="match status" value="1"/>
</dbReference>
<reference evidence="4 5" key="1">
    <citation type="submission" date="2019-03" db="EMBL/GenBank/DDBJ databases">
        <authorList>
            <person name="He R.-H."/>
        </authorList>
    </citation>
    <scope>NUCLEOTIDE SEQUENCE [LARGE SCALE GENOMIC DNA]</scope>
    <source>
        <strain evidence="5">SH 714</strain>
    </source>
</reference>
<dbReference type="GO" id="GO:0030420">
    <property type="term" value="P:establishment of competence for transformation"/>
    <property type="evidence" value="ECO:0007669"/>
    <property type="project" value="UniProtKB-KW"/>
</dbReference>
<evidence type="ECO:0000256" key="1">
    <source>
        <dbReference type="ARBA" id="ARBA00004241"/>
    </source>
</evidence>
<evidence type="ECO:0000256" key="2">
    <source>
        <dbReference type="ARBA" id="ARBA00023287"/>
    </source>
</evidence>
<dbReference type="InterPro" id="IPR016785">
    <property type="entry name" value="ComGD"/>
</dbReference>
<comment type="subcellular location">
    <subcellularLocation>
        <location evidence="1">Cell surface</location>
    </subcellularLocation>
</comment>
<evidence type="ECO:0000256" key="3">
    <source>
        <dbReference type="SAM" id="Phobius"/>
    </source>
</evidence>
<dbReference type="PIRSF" id="PIRSF021292">
    <property type="entry name" value="Competence_ComGD"/>
    <property type="match status" value="1"/>
</dbReference>
<keyword evidence="3" id="KW-0812">Transmembrane</keyword>
<accession>A0A4Y8IQ66</accession>
<dbReference type="Proteomes" id="UP000297975">
    <property type="component" value="Unassembled WGS sequence"/>
</dbReference>
<evidence type="ECO:0000313" key="4">
    <source>
        <dbReference type="EMBL" id="TFB23812.1"/>
    </source>
</evidence>
<keyword evidence="2" id="KW-0178">Competence</keyword>
<evidence type="ECO:0000313" key="5">
    <source>
        <dbReference type="Proteomes" id="UP000297975"/>
    </source>
</evidence>
<dbReference type="InterPro" id="IPR045584">
    <property type="entry name" value="Pilin-like"/>
</dbReference>
<sequence length="149" mass="17648">MVLLVRNQKGYTLIEMLIVLMIVMMITTISIIFFKVDQPEDPVKQFLDSFEKDIFFMQQYSVTNQKSLSLIFNRSENYYYITDIQGNTKLIIRHYNPQIKVDLYSFSVPFRYNTTGLPLNPGSFFVIYKNKAYKVIFPFGKGRFYVNEL</sequence>
<gene>
    <name evidence="4" type="ORF">E3U55_03090</name>
</gene>
<name>A0A4Y8IQ66_9BACI</name>
<dbReference type="InterPro" id="IPR012902">
    <property type="entry name" value="N_methyl_site"/>
</dbReference>